<evidence type="ECO:0000259" key="1">
    <source>
        <dbReference type="PROSITE" id="PS50983"/>
    </source>
</evidence>
<sequence>QYDAIVLAGGSPMPVDSSAAYAPVSLKDLIRFNPDIIIGCGRKKDERPKEICQGCIRENPICQRVIDDIRNWKGWEDIKAVREGRIYSIPCEIICRPGPRIFNGTERIAGFIKSAYYGG</sequence>
<dbReference type="InterPro" id="IPR002491">
    <property type="entry name" value="ABC_transptr_periplasmic_BD"/>
</dbReference>
<feature type="domain" description="Fe/B12 periplasmic-binding" evidence="1">
    <location>
        <begin position="1"/>
        <end position="119"/>
    </location>
</feature>
<gene>
    <name evidence="2" type="ORF">S01H1_57631</name>
</gene>
<dbReference type="PROSITE" id="PS50983">
    <property type="entry name" value="FE_B12_PBP"/>
    <property type="match status" value="1"/>
</dbReference>
<accession>X0V8F8</accession>
<feature type="non-terminal residue" evidence="2">
    <location>
        <position position="1"/>
    </location>
</feature>
<dbReference type="EMBL" id="BARS01037593">
    <property type="protein sequence ID" value="GAG14435.1"/>
    <property type="molecule type" value="Genomic_DNA"/>
</dbReference>
<dbReference type="SUPFAM" id="SSF53807">
    <property type="entry name" value="Helical backbone' metal receptor"/>
    <property type="match status" value="1"/>
</dbReference>
<protein>
    <recommendedName>
        <fullName evidence="1">Fe/B12 periplasmic-binding domain-containing protein</fullName>
    </recommendedName>
</protein>
<name>X0V8F8_9ZZZZ</name>
<dbReference type="AlphaFoldDB" id="X0V8F8"/>
<dbReference type="Gene3D" id="3.40.50.1980">
    <property type="entry name" value="Nitrogenase molybdenum iron protein domain"/>
    <property type="match status" value="1"/>
</dbReference>
<organism evidence="2">
    <name type="scientific">marine sediment metagenome</name>
    <dbReference type="NCBI Taxonomy" id="412755"/>
    <lineage>
        <taxon>unclassified sequences</taxon>
        <taxon>metagenomes</taxon>
        <taxon>ecological metagenomes</taxon>
    </lineage>
</organism>
<evidence type="ECO:0000313" key="2">
    <source>
        <dbReference type="EMBL" id="GAG14435.1"/>
    </source>
</evidence>
<reference evidence="2" key="1">
    <citation type="journal article" date="2014" name="Front. Microbiol.">
        <title>High frequency of phylogenetically diverse reductive dehalogenase-homologous genes in deep subseafloor sedimentary metagenomes.</title>
        <authorList>
            <person name="Kawai M."/>
            <person name="Futagami T."/>
            <person name="Toyoda A."/>
            <person name="Takaki Y."/>
            <person name="Nishi S."/>
            <person name="Hori S."/>
            <person name="Arai W."/>
            <person name="Tsubouchi T."/>
            <person name="Morono Y."/>
            <person name="Uchiyama I."/>
            <person name="Ito T."/>
            <person name="Fujiyama A."/>
            <person name="Inagaki F."/>
            <person name="Takami H."/>
        </authorList>
    </citation>
    <scope>NUCLEOTIDE SEQUENCE</scope>
    <source>
        <strain evidence="2">Expedition CK06-06</strain>
    </source>
</reference>
<proteinExistence type="predicted"/>
<comment type="caution">
    <text evidence="2">The sequence shown here is derived from an EMBL/GenBank/DDBJ whole genome shotgun (WGS) entry which is preliminary data.</text>
</comment>